<protein>
    <submittedName>
        <fullName evidence="1">Uncharacterized protein</fullName>
    </submittedName>
</protein>
<keyword evidence="2" id="KW-1185">Reference proteome</keyword>
<gene>
    <name evidence="1" type="ORF">C823_05617</name>
</gene>
<dbReference type="OrthoDB" id="9788022at2"/>
<organism evidence="1 2">
    <name type="scientific">Eubacterium plexicaudatum ASF492</name>
    <dbReference type="NCBI Taxonomy" id="1235802"/>
    <lineage>
        <taxon>Bacteria</taxon>
        <taxon>Bacillati</taxon>
        <taxon>Bacillota</taxon>
        <taxon>Clostridia</taxon>
        <taxon>Eubacteriales</taxon>
        <taxon>Eubacteriaceae</taxon>
        <taxon>Eubacterium</taxon>
    </lineage>
</organism>
<evidence type="ECO:0000313" key="2">
    <source>
        <dbReference type="Proteomes" id="UP000012589"/>
    </source>
</evidence>
<dbReference type="PATRIC" id="fig|1235802.3.peg.5926"/>
<dbReference type="EMBL" id="AQFT01000171">
    <property type="protein sequence ID" value="EMZ19199.1"/>
    <property type="molecule type" value="Genomic_DNA"/>
</dbReference>
<dbReference type="AlphaFoldDB" id="N2A491"/>
<dbReference type="HOGENOM" id="CLU_144068_0_0_9"/>
<comment type="caution">
    <text evidence="1">The sequence shown here is derived from an EMBL/GenBank/DDBJ whole genome shotgun (WGS) entry which is preliminary data.</text>
</comment>
<evidence type="ECO:0000313" key="1">
    <source>
        <dbReference type="EMBL" id="EMZ19199.1"/>
    </source>
</evidence>
<sequence>MSGKHKEPTIAFRPGAWARAVIEQRTALSGICKKDFITKSCLYSNIVVVGKKENIQRIVDSLQEMQIVMKEIAGQIQSGDFSLSDDSYKELKRDYLAFAVTVIDIMDGAAYLFEKIPPAGQKNWKAELECVLKLLSVNCASQFAGDLSRMREA</sequence>
<accession>N2A491</accession>
<reference evidence="1 2" key="1">
    <citation type="journal article" date="2014" name="Genome Announc.">
        <title>Draft genome sequences of the altered schaedler flora, a defined bacterial community from gnotobiotic mice.</title>
        <authorList>
            <person name="Wannemuehler M.J."/>
            <person name="Overstreet A.M."/>
            <person name="Ward D.V."/>
            <person name="Phillips G.J."/>
        </authorList>
    </citation>
    <scope>NUCLEOTIDE SEQUENCE [LARGE SCALE GENOMIC DNA]</scope>
    <source>
        <strain evidence="1 2">ASF492</strain>
    </source>
</reference>
<proteinExistence type="predicted"/>
<dbReference type="eggNOG" id="ENOG5030GBN">
    <property type="taxonomic scope" value="Bacteria"/>
</dbReference>
<name>N2A491_9FIRM</name>
<dbReference type="Proteomes" id="UP000012589">
    <property type="component" value="Unassembled WGS sequence"/>
</dbReference>